<evidence type="ECO:0008006" key="4">
    <source>
        <dbReference type="Google" id="ProtNLM"/>
    </source>
</evidence>
<dbReference type="SUPFAM" id="SSF52058">
    <property type="entry name" value="L domain-like"/>
    <property type="match status" value="4"/>
</dbReference>
<keyword evidence="1" id="KW-0472">Membrane</keyword>
<keyword evidence="1" id="KW-0812">Transmembrane</keyword>
<dbReference type="InterPro" id="IPR026906">
    <property type="entry name" value="LRR_5"/>
</dbReference>
<dbReference type="PANTHER" id="PTHR45661:SF3">
    <property type="entry name" value="IG-LIKE DOMAIN-CONTAINING PROTEIN"/>
    <property type="match status" value="1"/>
</dbReference>
<name>A0ABR2GR97_9EUKA</name>
<dbReference type="InterPro" id="IPR053139">
    <property type="entry name" value="Surface_bspA-like"/>
</dbReference>
<proteinExistence type="predicted"/>
<dbReference type="EMBL" id="JAPFFF010000065">
    <property type="protein sequence ID" value="KAK8836455.1"/>
    <property type="molecule type" value="Genomic_DNA"/>
</dbReference>
<dbReference type="Proteomes" id="UP001470230">
    <property type="component" value="Unassembled WGS sequence"/>
</dbReference>
<comment type="caution">
    <text evidence="2">The sequence shown here is derived from an EMBL/GenBank/DDBJ whole genome shotgun (WGS) entry which is preliminary data.</text>
</comment>
<reference evidence="2 3" key="1">
    <citation type="submission" date="2024-04" db="EMBL/GenBank/DDBJ databases">
        <title>Tritrichomonas musculus Genome.</title>
        <authorList>
            <person name="Alves-Ferreira E."/>
            <person name="Grigg M."/>
            <person name="Lorenzi H."/>
            <person name="Galac M."/>
        </authorList>
    </citation>
    <scope>NUCLEOTIDE SEQUENCE [LARGE SCALE GENOMIC DNA]</scope>
    <source>
        <strain evidence="2 3">EAF2021</strain>
    </source>
</reference>
<dbReference type="PANTHER" id="PTHR45661">
    <property type="entry name" value="SURFACE ANTIGEN"/>
    <property type="match status" value="1"/>
</dbReference>
<evidence type="ECO:0000313" key="2">
    <source>
        <dbReference type="EMBL" id="KAK8836455.1"/>
    </source>
</evidence>
<keyword evidence="3" id="KW-1185">Reference proteome</keyword>
<evidence type="ECO:0000313" key="3">
    <source>
        <dbReference type="Proteomes" id="UP001470230"/>
    </source>
</evidence>
<accession>A0ABR2GR97</accession>
<feature type="transmembrane region" description="Helical" evidence="1">
    <location>
        <begin position="794"/>
        <end position="819"/>
    </location>
</feature>
<evidence type="ECO:0000256" key="1">
    <source>
        <dbReference type="SAM" id="Phobius"/>
    </source>
</evidence>
<sequence>MLFYFILLLVYVKSDFEVDGFTYHIIHLGADNVQVVNCSISSDLLRIPSIVSYNSINYSVISISSGAFSSVNVNQYKLVYLPYTLLATENGIFSWFRYLESIGYIDENDELVNDTLPPKFLKIRSNLFWHCEMLKKIDVNNVIELGPHCFGYCFSLTNITLRKVEVIGEFSFQLAKLSSTIELPKTLREIQANAFVESSIVNVTGELPKLELLTTAFNECHELSYIPKLTGIIRLNDFAFAGCYKLREVYCGPNLEYIGYSCFNGCNLLESFTTESKSYNISTRAFCVCSSLSAFNFEGVNEIKENAFEACYSFIEVDMSKSNLEEVLPIFQDCPNLTSIILPRNLAVFDLNSFEGTDLQSLTFSGTKGTLDLKAVFFECKLNLSEVIFDSSCNVNLDSAFASCYHLSRVVLPKTPYQLHYTFAHCFNLTEVENLEYCTLLDYTFFSCISLTRIDSFPALKTIGKQTFMNCKSLESIPSLQSVEVIGSRCFLNCFSLKKFECGSQLKSVGLEAFFECVLLEDFITSSPNYIVGIEAFQYCFALKSFDFSVCSEIQYGAFDHCTSLFEIDLSKSKFASLSFNTFADCSSLHDIIFQPNLESIDSKCFFNCANITSLHFPSLKCINSSAFECCTGLKTVTFENQPLLISYHAFYSCTSLQSIELLQSDPNLVATIENGAFENCTALKSFKFDKWSISSIGEYAFHGCPLSHKLKFKGGSSPTNLTIFGHAFSSSLIQSIDLRFDFSSLFLNDQSFVECKDIKCVMVNDNHKDDVVHFFNEKIINGRHCPNYFKTHIVVLVVIILAVLLAIILITIFIVCVIKRKNQKKLYLSQPLVTSQQPIYTINNDPVIEEEEEDKGER</sequence>
<gene>
    <name evidence="2" type="ORF">M9Y10_037714</name>
</gene>
<dbReference type="Pfam" id="PF13306">
    <property type="entry name" value="LRR_5"/>
    <property type="match status" value="4"/>
</dbReference>
<organism evidence="2 3">
    <name type="scientific">Tritrichomonas musculus</name>
    <dbReference type="NCBI Taxonomy" id="1915356"/>
    <lineage>
        <taxon>Eukaryota</taxon>
        <taxon>Metamonada</taxon>
        <taxon>Parabasalia</taxon>
        <taxon>Tritrichomonadida</taxon>
        <taxon>Tritrichomonadidae</taxon>
        <taxon>Tritrichomonas</taxon>
    </lineage>
</organism>
<dbReference type="InterPro" id="IPR032675">
    <property type="entry name" value="LRR_dom_sf"/>
</dbReference>
<keyword evidence="1" id="KW-1133">Transmembrane helix</keyword>
<dbReference type="Gene3D" id="3.80.10.10">
    <property type="entry name" value="Ribonuclease Inhibitor"/>
    <property type="match status" value="4"/>
</dbReference>
<protein>
    <recommendedName>
        <fullName evidence="4">Surface antigen BspA-like</fullName>
    </recommendedName>
</protein>